<evidence type="ECO:0000256" key="1">
    <source>
        <dbReference type="SAM" id="SignalP"/>
    </source>
</evidence>
<feature type="signal peptide" evidence="1">
    <location>
        <begin position="1"/>
        <end position="23"/>
    </location>
</feature>
<evidence type="ECO:0000313" key="2">
    <source>
        <dbReference type="EMBL" id="SEH77395.1"/>
    </source>
</evidence>
<dbReference type="AlphaFoldDB" id="A0A1H6KUX9"/>
<name>A0A1H6KUX9_9GAMM</name>
<gene>
    <name evidence="2" type="ORF">SAMN05660691_01304</name>
</gene>
<reference evidence="3" key="1">
    <citation type="submission" date="2016-10" db="EMBL/GenBank/DDBJ databases">
        <authorList>
            <person name="Varghese N."/>
            <person name="Submissions S."/>
        </authorList>
    </citation>
    <scope>NUCLEOTIDE SEQUENCE [LARGE SCALE GENOMIC DNA]</scope>
    <source>
        <strain evidence="3">DSM 17616</strain>
    </source>
</reference>
<evidence type="ECO:0008006" key="4">
    <source>
        <dbReference type="Google" id="ProtNLM"/>
    </source>
</evidence>
<sequence length="491" mass="54613">MKLAVCILSLSIAILTGCQNSPALTRATPVATEASDTRQWLAGDHHVHSHYSVRWDTSVFPPTPIIGGDAIYSIPLNAQMAAHHGLSWLVITDHGGPNRAKLALEQAYPELLASRKVLPHILQFYGMEFDVPGNSPGGRHATFIMPKRPTEAQQLYEIESKYNGRQGMPPSPDKADDAYMLLALKAMNALPDKPLLLANHPGRLATGFREYNKITPKQLRDWQDTAPEVVIGMSGAEGHQAAVFNRDGSLKPDGVRGEYPGYPTMGGYDQMTARLGGVWDSLLSEGRKWWVTAVSDSHGHYTDGWADFWPGEYAKTYVYADKTYDSIFDNLKAGRVFAVTGDLIDALFVEVAIKGSDRSSGIGETLNVTPQDELVLRVRFRDPDTLNAGGYNPQVARVDAIIGQINGPAVDRNSDETSTTRVLQRFYQQDWRQQNGFSVFELPLGKVTADQYLRLRGTNQRDELEPQPDEKGENPWHDLWFYSNPVFIRVM</sequence>
<dbReference type="EMBL" id="FNXF01000004">
    <property type="protein sequence ID" value="SEH77395.1"/>
    <property type="molecule type" value="Genomic_DNA"/>
</dbReference>
<proteinExistence type="predicted"/>
<dbReference type="RefSeq" id="WP_177172177.1">
    <property type="nucleotide sequence ID" value="NZ_FNXF01000004.1"/>
</dbReference>
<dbReference type="STRING" id="173990.SAMN05660691_01304"/>
<organism evidence="2 3">
    <name type="scientific">Rheinheimera pacifica</name>
    <dbReference type="NCBI Taxonomy" id="173990"/>
    <lineage>
        <taxon>Bacteria</taxon>
        <taxon>Pseudomonadati</taxon>
        <taxon>Pseudomonadota</taxon>
        <taxon>Gammaproteobacteria</taxon>
        <taxon>Chromatiales</taxon>
        <taxon>Chromatiaceae</taxon>
        <taxon>Rheinheimera</taxon>
    </lineage>
</organism>
<dbReference type="Gene3D" id="3.20.20.140">
    <property type="entry name" value="Metal-dependent hydrolases"/>
    <property type="match status" value="1"/>
</dbReference>
<keyword evidence="3" id="KW-1185">Reference proteome</keyword>
<feature type="chain" id="PRO_5011445441" description="Phosphoesterase" evidence="1">
    <location>
        <begin position="24"/>
        <end position="491"/>
    </location>
</feature>
<dbReference type="PROSITE" id="PS51257">
    <property type="entry name" value="PROKAR_LIPOPROTEIN"/>
    <property type="match status" value="1"/>
</dbReference>
<dbReference type="InterPro" id="IPR016195">
    <property type="entry name" value="Pol/histidinol_Pase-like"/>
</dbReference>
<dbReference type="SUPFAM" id="SSF89550">
    <property type="entry name" value="PHP domain-like"/>
    <property type="match status" value="1"/>
</dbReference>
<keyword evidence="1" id="KW-0732">Signal</keyword>
<evidence type="ECO:0000313" key="3">
    <source>
        <dbReference type="Proteomes" id="UP000199371"/>
    </source>
</evidence>
<protein>
    <recommendedName>
        <fullName evidence="4">Phosphoesterase</fullName>
    </recommendedName>
</protein>
<accession>A0A1H6KUX9</accession>
<dbReference type="Proteomes" id="UP000199371">
    <property type="component" value="Unassembled WGS sequence"/>
</dbReference>